<dbReference type="STRING" id="1416801.SAMN05192553_101437"/>
<dbReference type="PRINTS" id="PR00455">
    <property type="entry name" value="HTHTETR"/>
</dbReference>
<dbReference type="PROSITE" id="PS50977">
    <property type="entry name" value="HTH_TETR_2"/>
    <property type="match status" value="1"/>
</dbReference>
<dbReference type="SUPFAM" id="SSF46689">
    <property type="entry name" value="Homeodomain-like"/>
    <property type="match status" value="1"/>
</dbReference>
<dbReference type="PANTHER" id="PTHR43479:SF11">
    <property type="entry name" value="ACREF_ENVCD OPERON REPRESSOR-RELATED"/>
    <property type="match status" value="1"/>
</dbReference>
<dbReference type="InterPro" id="IPR050624">
    <property type="entry name" value="HTH-type_Tx_Regulator"/>
</dbReference>
<reference evidence="5" key="1">
    <citation type="submission" date="2016-10" db="EMBL/GenBank/DDBJ databases">
        <authorList>
            <person name="Varghese N."/>
            <person name="Submissions S."/>
        </authorList>
    </citation>
    <scope>NUCLEOTIDE SEQUENCE [LARGE SCALE GENOMIC DNA]</scope>
    <source>
        <strain evidence="5">IBRC-M 10761</strain>
    </source>
</reference>
<evidence type="ECO:0000256" key="2">
    <source>
        <dbReference type="PROSITE-ProRule" id="PRU00335"/>
    </source>
</evidence>
<dbReference type="PANTHER" id="PTHR43479">
    <property type="entry name" value="ACREF/ENVCD OPERON REPRESSOR-RELATED"/>
    <property type="match status" value="1"/>
</dbReference>
<evidence type="ECO:0000256" key="1">
    <source>
        <dbReference type="ARBA" id="ARBA00023125"/>
    </source>
</evidence>
<dbReference type="InterPro" id="IPR001647">
    <property type="entry name" value="HTH_TetR"/>
</dbReference>
<feature type="domain" description="HTH tetR-type" evidence="3">
    <location>
        <begin position="7"/>
        <end position="67"/>
    </location>
</feature>
<organism evidence="4 5">
    <name type="scientific">Cyclobacterium xiamenense</name>
    <dbReference type="NCBI Taxonomy" id="1297121"/>
    <lineage>
        <taxon>Bacteria</taxon>
        <taxon>Pseudomonadati</taxon>
        <taxon>Bacteroidota</taxon>
        <taxon>Cytophagia</taxon>
        <taxon>Cytophagales</taxon>
        <taxon>Cyclobacteriaceae</taxon>
        <taxon>Cyclobacterium</taxon>
    </lineage>
</organism>
<evidence type="ECO:0000313" key="4">
    <source>
        <dbReference type="EMBL" id="SEI82493.1"/>
    </source>
</evidence>
<evidence type="ECO:0000313" key="5">
    <source>
        <dbReference type="Proteomes" id="UP000199403"/>
    </source>
</evidence>
<name>A0A1H6TR06_9BACT</name>
<dbReference type="Proteomes" id="UP000199403">
    <property type="component" value="Unassembled WGS sequence"/>
</dbReference>
<dbReference type="Gene3D" id="1.10.10.60">
    <property type="entry name" value="Homeodomain-like"/>
    <property type="match status" value="1"/>
</dbReference>
<dbReference type="Gene3D" id="1.10.357.10">
    <property type="entry name" value="Tetracycline Repressor, domain 2"/>
    <property type="match status" value="1"/>
</dbReference>
<accession>A0A1H6TR06</accession>
<protein>
    <submittedName>
        <fullName evidence="4">Regulatory protein, tetR family</fullName>
    </submittedName>
</protein>
<keyword evidence="1 2" id="KW-0238">DNA-binding</keyword>
<dbReference type="RefSeq" id="WP_092168830.1">
    <property type="nucleotide sequence ID" value="NZ_FNZH01000001.1"/>
</dbReference>
<dbReference type="GO" id="GO:0003677">
    <property type="term" value="F:DNA binding"/>
    <property type="evidence" value="ECO:0007669"/>
    <property type="project" value="UniProtKB-UniRule"/>
</dbReference>
<proteinExistence type="predicted"/>
<sequence length="232" mass="26365">MGVYERQQREKKILEAAIQLFGEKGLHVSTMADVARKTRISKGLIYFYYKSKEDLYLALTKKGMDELKELFNKSFGKPKEKTGLEIMTTLVEGYLSFAREKAVFHDALLDFLSVLDSYQVQREKVSPLILESPYFTKLLQSHHDLAKLGIKAISMGIQDGSIRPDLHAESAFYTLWSMMIGYTKVTGSVSLEPGDIKINAESWKNGFLKLFFEILKGSNTPFKSQPVQGKLF</sequence>
<dbReference type="EMBL" id="FNZH01000001">
    <property type="protein sequence ID" value="SEI82493.1"/>
    <property type="molecule type" value="Genomic_DNA"/>
</dbReference>
<dbReference type="OrthoDB" id="6430772at2"/>
<dbReference type="AlphaFoldDB" id="A0A1H6TR06"/>
<dbReference type="Pfam" id="PF00440">
    <property type="entry name" value="TetR_N"/>
    <property type="match status" value="1"/>
</dbReference>
<keyword evidence="5" id="KW-1185">Reference proteome</keyword>
<gene>
    <name evidence="4" type="ORF">SAMN05192553_101437</name>
</gene>
<dbReference type="InterPro" id="IPR009057">
    <property type="entry name" value="Homeodomain-like_sf"/>
</dbReference>
<evidence type="ECO:0000259" key="3">
    <source>
        <dbReference type="PROSITE" id="PS50977"/>
    </source>
</evidence>
<feature type="DNA-binding region" description="H-T-H motif" evidence="2">
    <location>
        <begin position="30"/>
        <end position="49"/>
    </location>
</feature>